<reference evidence="2" key="1">
    <citation type="journal article" date="2023" name="Mol. Phylogenet. Evol.">
        <title>Genome-scale phylogeny and comparative genomics of the fungal order Sordariales.</title>
        <authorList>
            <person name="Hensen N."/>
            <person name="Bonometti L."/>
            <person name="Westerberg I."/>
            <person name="Brannstrom I.O."/>
            <person name="Guillou S."/>
            <person name="Cros-Aarteil S."/>
            <person name="Calhoun S."/>
            <person name="Haridas S."/>
            <person name="Kuo A."/>
            <person name="Mondo S."/>
            <person name="Pangilinan J."/>
            <person name="Riley R."/>
            <person name="LaButti K."/>
            <person name="Andreopoulos B."/>
            <person name="Lipzen A."/>
            <person name="Chen C."/>
            <person name="Yan M."/>
            <person name="Daum C."/>
            <person name="Ng V."/>
            <person name="Clum A."/>
            <person name="Steindorff A."/>
            <person name="Ohm R.A."/>
            <person name="Martin F."/>
            <person name="Silar P."/>
            <person name="Natvig D.O."/>
            <person name="Lalanne C."/>
            <person name="Gautier V."/>
            <person name="Ament-Velasquez S.L."/>
            <person name="Kruys A."/>
            <person name="Hutchinson M.I."/>
            <person name="Powell A.J."/>
            <person name="Barry K."/>
            <person name="Miller A.N."/>
            <person name="Grigoriev I.V."/>
            <person name="Debuchy R."/>
            <person name="Gladieux P."/>
            <person name="Hiltunen Thoren M."/>
            <person name="Johannesson H."/>
        </authorList>
    </citation>
    <scope>NUCLEOTIDE SEQUENCE</scope>
    <source>
        <strain evidence="2">CBS 118394</strain>
    </source>
</reference>
<name>A0AAE0M8X4_9PEZI</name>
<organism evidence="2 3">
    <name type="scientific">Apodospora peruviana</name>
    <dbReference type="NCBI Taxonomy" id="516989"/>
    <lineage>
        <taxon>Eukaryota</taxon>
        <taxon>Fungi</taxon>
        <taxon>Dikarya</taxon>
        <taxon>Ascomycota</taxon>
        <taxon>Pezizomycotina</taxon>
        <taxon>Sordariomycetes</taxon>
        <taxon>Sordariomycetidae</taxon>
        <taxon>Sordariales</taxon>
        <taxon>Lasiosphaeriaceae</taxon>
        <taxon>Apodospora</taxon>
    </lineage>
</organism>
<keyword evidence="3" id="KW-1185">Reference proteome</keyword>
<proteinExistence type="predicted"/>
<protein>
    <submittedName>
        <fullName evidence="2">Uncharacterized protein</fullName>
    </submittedName>
</protein>
<feature type="region of interest" description="Disordered" evidence="1">
    <location>
        <begin position="31"/>
        <end position="101"/>
    </location>
</feature>
<evidence type="ECO:0000313" key="3">
    <source>
        <dbReference type="Proteomes" id="UP001283341"/>
    </source>
</evidence>
<feature type="compositionally biased region" description="Polar residues" evidence="1">
    <location>
        <begin position="89"/>
        <end position="98"/>
    </location>
</feature>
<reference evidence="2" key="2">
    <citation type="submission" date="2023-06" db="EMBL/GenBank/DDBJ databases">
        <authorList>
            <consortium name="Lawrence Berkeley National Laboratory"/>
            <person name="Haridas S."/>
            <person name="Hensen N."/>
            <person name="Bonometti L."/>
            <person name="Westerberg I."/>
            <person name="Brannstrom I.O."/>
            <person name="Guillou S."/>
            <person name="Cros-Aarteil S."/>
            <person name="Calhoun S."/>
            <person name="Kuo A."/>
            <person name="Mondo S."/>
            <person name="Pangilinan J."/>
            <person name="Riley R."/>
            <person name="Labutti K."/>
            <person name="Andreopoulos B."/>
            <person name="Lipzen A."/>
            <person name="Chen C."/>
            <person name="Yanf M."/>
            <person name="Daum C."/>
            <person name="Ng V."/>
            <person name="Clum A."/>
            <person name="Steindorff A."/>
            <person name="Ohm R."/>
            <person name="Martin F."/>
            <person name="Silar P."/>
            <person name="Natvig D."/>
            <person name="Lalanne C."/>
            <person name="Gautier V."/>
            <person name="Ament-Velasquez S.L."/>
            <person name="Kruys A."/>
            <person name="Hutchinson M.I."/>
            <person name="Powell A.J."/>
            <person name="Barry K."/>
            <person name="Miller A.N."/>
            <person name="Grigoriev I.V."/>
            <person name="Debuchy R."/>
            <person name="Gladieux P."/>
            <person name="Thoren M.H."/>
            <person name="Johannesson H."/>
        </authorList>
    </citation>
    <scope>NUCLEOTIDE SEQUENCE</scope>
    <source>
        <strain evidence="2">CBS 118394</strain>
    </source>
</reference>
<feature type="compositionally biased region" description="Polar residues" evidence="1">
    <location>
        <begin position="60"/>
        <end position="71"/>
    </location>
</feature>
<evidence type="ECO:0000313" key="2">
    <source>
        <dbReference type="EMBL" id="KAK3322878.1"/>
    </source>
</evidence>
<gene>
    <name evidence="2" type="ORF">B0H66DRAFT_620719</name>
</gene>
<sequence>MRQQLLFINRQQLNISLTNLFYHLACKWDSSDPASQDQSNRATIMDNTTEWNARYPPKSARNQPPRNNMHNTTESGTSSGSGDSDSGEPANTQTNGKTQSDDGCVCQWRARKLPDGRYQRFLVFHCQRPKCQYYMKSRGKGKQQPAGNKYRAQGKAQPAADDDGQECACEMGDIKDMIEGGTFRRPVSVATKLRDELSINYQAE</sequence>
<dbReference type="Proteomes" id="UP001283341">
    <property type="component" value="Unassembled WGS sequence"/>
</dbReference>
<feature type="compositionally biased region" description="Low complexity" evidence="1">
    <location>
        <begin position="72"/>
        <end position="88"/>
    </location>
</feature>
<dbReference type="AlphaFoldDB" id="A0AAE0M8X4"/>
<evidence type="ECO:0000256" key="1">
    <source>
        <dbReference type="SAM" id="MobiDB-lite"/>
    </source>
</evidence>
<accession>A0AAE0M8X4</accession>
<dbReference type="EMBL" id="JAUEDM010000003">
    <property type="protein sequence ID" value="KAK3322878.1"/>
    <property type="molecule type" value="Genomic_DNA"/>
</dbReference>
<feature type="compositionally biased region" description="Polar residues" evidence="1">
    <location>
        <begin position="32"/>
        <end position="51"/>
    </location>
</feature>
<comment type="caution">
    <text evidence="2">The sequence shown here is derived from an EMBL/GenBank/DDBJ whole genome shotgun (WGS) entry which is preliminary data.</text>
</comment>